<dbReference type="NCBIfam" id="NF038403">
    <property type="entry name" value="perm_prefix_1"/>
    <property type="match status" value="1"/>
</dbReference>
<feature type="transmembrane region" description="Helical" evidence="7">
    <location>
        <begin position="745"/>
        <end position="770"/>
    </location>
</feature>
<dbReference type="NCBIfam" id="TIGR03434">
    <property type="entry name" value="ADOP"/>
    <property type="match status" value="1"/>
</dbReference>
<dbReference type="Proteomes" id="UP000002207">
    <property type="component" value="Chromosome"/>
</dbReference>
<dbReference type="InterPro" id="IPR047928">
    <property type="entry name" value="Perm_prefix_1"/>
</dbReference>
<feature type="transmembrane region" description="Helical" evidence="7">
    <location>
        <begin position="330"/>
        <end position="351"/>
    </location>
</feature>
<dbReference type="OrthoDB" id="103269at2"/>
<feature type="transmembrane region" description="Helical" evidence="7">
    <location>
        <begin position="385"/>
        <end position="406"/>
    </location>
</feature>
<feature type="transmembrane region" description="Helical" evidence="7">
    <location>
        <begin position="83"/>
        <end position="105"/>
    </location>
</feature>
<evidence type="ECO:0000256" key="3">
    <source>
        <dbReference type="ARBA" id="ARBA00022692"/>
    </source>
</evidence>
<feature type="domain" description="MacB-like periplasmic core" evidence="9">
    <location>
        <begin position="84"/>
        <end position="296"/>
    </location>
</feature>
<evidence type="ECO:0000256" key="2">
    <source>
        <dbReference type="ARBA" id="ARBA00022475"/>
    </source>
</evidence>
<comment type="subcellular location">
    <subcellularLocation>
        <location evidence="1">Cell membrane</location>
        <topology evidence="1">Multi-pass membrane protein</topology>
    </subcellularLocation>
</comment>
<evidence type="ECO:0000259" key="8">
    <source>
        <dbReference type="Pfam" id="PF02687"/>
    </source>
</evidence>
<evidence type="ECO:0000256" key="4">
    <source>
        <dbReference type="ARBA" id="ARBA00022989"/>
    </source>
</evidence>
<dbReference type="GO" id="GO:0022857">
    <property type="term" value="F:transmembrane transporter activity"/>
    <property type="evidence" value="ECO:0007669"/>
    <property type="project" value="TreeGrafter"/>
</dbReference>
<dbReference type="eggNOG" id="COG0577">
    <property type="taxonomic scope" value="Bacteria"/>
</dbReference>
<proteinExistence type="inferred from homology"/>
<dbReference type="RefSeq" id="WP_015896824.1">
    <property type="nucleotide sequence ID" value="NC_012483.1"/>
</dbReference>
<accession>C1F7E5</accession>
<evidence type="ECO:0000256" key="6">
    <source>
        <dbReference type="ARBA" id="ARBA00038076"/>
    </source>
</evidence>
<keyword evidence="2" id="KW-1003">Cell membrane</keyword>
<dbReference type="InterPro" id="IPR025857">
    <property type="entry name" value="MacB_PCD"/>
</dbReference>
<dbReference type="HOGENOM" id="CLU_009433_1_0_0"/>
<dbReference type="InterPro" id="IPR050250">
    <property type="entry name" value="Macrolide_Exporter_MacB"/>
</dbReference>
<dbReference type="Pfam" id="PF12704">
    <property type="entry name" value="MacB_PCD"/>
    <property type="match status" value="2"/>
</dbReference>
<evidence type="ECO:0000313" key="11">
    <source>
        <dbReference type="Proteomes" id="UP000002207"/>
    </source>
</evidence>
<evidence type="ECO:0000256" key="7">
    <source>
        <dbReference type="SAM" id="Phobius"/>
    </source>
</evidence>
<sequence length="868" mass="93852">MFFWNRRRTSLHDEIAEHIALEIEENIEAGMPPEEARIAAQKKFGNVPLVLDRSSEAWGLLWLEYLLQDLRYALRTLKKSPGYTLTVVLTLALGLGATATILAVVDSVLLQPVGFPHPEQLVVMSGVNHQHGVRFTLSYPQIEALEKKAHLFQSVAGYYTELHPVSGPDEMMRPSMTVAVTPGFFDMLGVHALRGRLLRGSDVQRPFVVVTNSFWRERLHGKPHVVGTSIRMSNKLQTIIGVLPPGFDFPQGISAPAVYSLINLNQKSSGILSFTASGMARLKPGVSRAQALAEANSILKRVPADNDINSGTLTIVPYGQFVTGNLQKPLLVLLVGVGILLLIACANAANLQMAHAMRRMVEMHMRSALGASLGRLFQQLVVESLVLSLFGALLGGALAWGATGMIRTAYQKRYAHFDQVAMHPDVFLILALLAIAVGILASLIPLVRVRRHAVIGSVTPRVTVRISAAHLLVLLQVALTCVLLVVTGLFVRTFQALQGVKLGFDPHHVTALVLMPQSSHIPPANLAEKDTQVLARLSALPGVQSAALESSVPFSSYSMWMTSPTPIAGFPSTADNNALYVLTSSGFLPTSRIAVLRGRGFTPSDDSSPDKVALVNETFVHNYLHGKDPVGMVFDAPKDAAGKSHGGFTIVGEVQNEMQGGNLAAKLQPIVYLDYRQLHQDAGFLSTFALVDEFVIRSNLPQAVLDKEVRAALKQAAPDEVEMELHPMEQDIAASLGQQRLALRLVSSFGVIALLLSAIGIYGMLAYAVTARRREIGIRMALGSSRARVSRMILAQASRMVLFGIVPGAAGAWIAGHAIRSFLYGVKPLDPLTYAAVAIVLLAIALLAAAIPTHRAARVEPMEVLRVE</sequence>
<dbReference type="PANTHER" id="PTHR30572:SF4">
    <property type="entry name" value="ABC TRANSPORTER PERMEASE YTRF"/>
    <property type="match status" value="1"/>
</dbReference>
<evidence type="ECO:0000256" key="1">
    <source>
        <dbReference type="ARBA" id="ARBA00004651"/>
    </source>
</evidence>
<feature type="transmembrane region" description="Helical" evidence="7">
    <location>
        <begin position="800"/>
        <end position="819"/>
    </location>
</feature>
<keyword evidence="11" id="KW-1185">Reference proteome</keyword>
<protein>
    <submittedName>
        <fullName evidence="10">Putative permease</fullName>
    </submittedName>
</protein>
<feature type="domain" description="MacB-like periplasmic core" evidence="9">
    <location>
        <begin position="480"/>
        <end position="682"/>
    </location>
</feature>
<dbReference type="PANTHER" id="PTHR30572">
    <property type="entry name" value="MEMBRANE COMPONENT OF TRANSPORTER-RELATED"/>
    <property type="match status" value="1"/>
</dbReference>
<feature type="transmembrane region" description="Helical" evidence="7">
    <location>
        <begin position="468"/>
        <end position="491"/>
    </location>
</feature>
<feature type="transmembrane region" description="Helical" evidence="7">
    <location>
        <begin position="831"/>
        <end position="851"/>
    </location>
</feature>
<evidence type="ECO:0000313" key="10">
    <source>
        <dbReference type="EMBL" id="ACO31890.1"/>
    </source>
</evidence>
<keyword evidence="4 7" id="KW-1133">Transmembrane helix</keyword>
<feature type="domain" description="ABC3 transporter permease C-terminal" evidence="8">
    <location>
        <begin position="337"/>
        <end position="452"/>
    </location>
</feature>
<evidence type="ECO:0000256" key="5">
    <source>
        <dbReference type="ARBA" id="ARBA00023136"/>
    </source>
</evidence>
<evidence type="ECO:0000259" key="9">
    <source>
        <dbReference type="Pfam" id="PF12704"/>
    </source>
</evidence>
<dbReference type="InterPro" id="IPR003838">
    <property type="entry name" value="ABC3_permease_C"/>
</dbReference>
<dbReference type="KEGG" id="aca:ACP_1701"/>
<name>C1F7E5_ACIC5</name>
<gene>
    <name evidence="10" type="ordered locus">ACP_1701</name>
</gene>
<keyword evidence="5 7" id="KW-0472">Membrane</keyword>
<feature type="domain" description="ABC3 transporter permease C-terminal" evidence="8">
    <location>
        <begin position="748"/>
        <end position="861"/>
    </location>
</feature>
<dbReference type="InterPro" id="IPR017800">
    <property type="entry name" value="ADOP"/>
</dbReference>
<dbReference type="AlphaFoldDB" id="C1F7E5"/>
<dbReference type="GO" id="GO:0005886">
    <property type="term" value="C:plasma membrane"/>
    <property type="evidence" value="ECO:0007669"/>
    <property type="project" value="UniProtKB-SubCell"/>
</dbReference>
<reference evidence="10 11" key="1">
    <citation type="journal article" date="2009" name="Appl. Environ. Microbiol.">
        <title>Three genomes from the phylum Acidobacteria provide insight into the lifestyles of these microorganisms in soils.</title>
        <authorList>
            <person name="Ward N.L."/>
            <person name="Challacombe J.F."/>
            <person name="Janssen P.H."/>
            <person name="Henrissat B."/>
            <person name="Coutinho P.M."/>
            <person name="Wu M."/>
            <person name="Xie G."/>
            <person name="Haft D.H."/>
            <person name="Sait M."/>
            <person name="Badger J."/>
            <person name="Barabote R.D."/>
            <person name="Bradley B."/>
            <person name="Brettin T.S."/>
            <person name="Brinkac L.M."/>
            <person name="Bruce D."/>
            <person name="Creasy T."/>
            <person name="Daugherty S.C."/>
            <person name="Davidsen T.M."/>
            <person name="DeBoy R.T."/>
            <person name="Detter J.C."/>
            <person name="Dodson R.J."/>
            <person name="Durkin A.S."/>
            <person name="Ganapathy A."/>
            <person name="Gwinn-Giglio M."/>
            <person name="Han C.S."/>
            <person name="Khouri H."/>
            <person name="Kiss H."/>
            <person name="Kothari S.P."/>
            <person name="Madupu R."/>
            <person name="Nelson K.E."/>
            <person name="Nelson W.C."/>
            <person name="Paulsen I."/>
            <person name="Penn K."/>
            <person name="Ren Q."/>
            <person name="Rosovitz M.J."/>
            <person name="Selengut J.D."/>
            <person name="Shrivastava S."/>
            <person name="Sullivan S.A."/>
            <person name="Tapia R."/>
            <person name="Thompson L.S."/>
            <person name="Watkins K.L."/>
            <person name="Yang Q."/>
            <person name="Yu C."/>
            <person name="Zafar N."/>
            <person name="Zhou L."/>
            <person name="Kuske C.R."/>
        </authorList>
    </citation>
    <scope>NUCLEOTIDE SEQUENCE [LARGE SCALE GENOMIC DNA]</scope>
    <source>
        <strain evidence="11">ATCC 51196 / DSM 11244 / BCRC 80197 / JCM 7670 / NBRC 15755 / NCIMB 13165 / 161</strain>
    </source>
</reference>
<dbReference type="Pfam" id="PF02687">
    <property type="entry name" value="FtsX"/>
    <property type="match status" value="2"/>
</dbReference>
<dbReference type="STRING" id="240015.ACP_1701"/>
<feature type="transmembrane region" description="Helical" evidence="7">
    <location>
        <begin position="426"/>
        <end position="447"/>
    </location>
</feature>
<dbReference type="InParanoid" id="C1F7E5"/>
<keyword evidence="3 7" id="KW-0812">Transmembrane</keyword>
<organism evidence="10 11">
    <name type="scientific">Acidobacterium capsulatum (strain ATCC 51196 / DSM 11244 / BCRC 80197 / JCM 7670 / NBRC 15755 / NCIMB 13165 / 161)</name>
    <dbReference type="NCBI Taxonomy" id="240015"/>
    <lineage>
        <taxon>Bacteria</taxon>
        <taxon>Pseudomonadati</taxon>
        <taxon>Acidobacteriota</taxon>
        <taxon>Terriglobia</taxon>
        <taxon>Terriglobales</taxon>
        <taxon>Acidobacteriaceae</taxon>
        <taxon>Acidobacterium</taxon>
    </lineage>
</organism>
<comment type="similarity">
    <text evidence="6">Belongs to the ABC-4 integral membrane protein family.</text>
</comment>
<dbReference type="EMBL" id="CP001472">
    <property type="protein sequence ID" value="ACO31890.1"/>
    <property type="molecule type" value="Genomic_DNA"/>
</dbReference>